<keyword evidence="1" id="KW-0813">Transport</keyword>
<protein>
    <submittedName>
        <fullName evidence="6">Hemoglobin</fullName>
    </submittedName>
</protein>
<keyword evidence="3 5" id="KW-0479">Metal-binding</keyword>
<dbReference type="CDD" id="cd00454">
    <property type="entry name" value="TrHb1_N"/>
    <property type="match status" value="1"/>
</dbReference>
<dbReference type="Gene3D" id="1.10.490.10">
    <property type="entry name" value="Globins"/>
    <property type="match status" value="1"/>
</dbReference>
<dbReference type="InterPro" id="IPR009050">
    <property type="entry name" value="Globin-like_sf"/>
</dbReference>
<dbReference type="InterPro" id="IPR001486">
    <property type="entry name" value="Hemoglobin_trunc"/>
</dbReference>
<gene>
    <name evidence="6" type="ORF">SAMN06295987_104163</name>
</gene>
<sequence length="118" mass="13364">MERSLFEKYGGFAVISRIVMDLYDRLLEDDDVGPFFENVDLPRIVDHQTQFVSALMGGPASFTDEQIRRLHERLDVNDAHFDQLKVLLAETLSDHGVAAEDIETVAQAFEQRRGLVVG</sequence>
<dbReference type="InterPro" id="IPR012292">
    <property type="entry name" value="Globin/Proto"/>
</dbReference>
<proteinExistence type="predicted"/>
<keyword evidence="4 5" id="KW-0408">Iron</keyword>
<feature type="binding site" description="distal binding residue" evidence="5">
    <location>
        <position position="71"/>
    </location>
    <ligand>
        <name>heme</name>
        <dbReference type="ChEBI" id="CHEBI:30413"/>
    </ligand>
    <ligandPart>
        <name>Fe</name>
        <dbReference type="ChEBI" id="CHEBI:18248"/>
    </ligandPart>
</feature>
<organism evidence="6 7">
    <name type="scientific">Novosphingobium mathurense</name>
    <dbReference type="NCBI Taxonomy" id="428990"/>
    <lineage>
        <taxon>Bacteria</taxon>
        <taxon>Pseudomonadati</taxon>
        <taxon>Pseudomonadota</taxon>
        <taxon>Alphaproteobacteria</taxon>
        <taxon>Sphingomonadales</taxon>
        <taxon>Sphingomonadaceae</taxon>
        <taxon>Novosphingobium</taxon>
    </lineage>
</organism>
<dbReference type="EMBL" id="FVZE01000004">
    <property type="protein sequence ID" value="SLK02872.1"/>
    <property type="molecule type" value="Genomic_DNA"/>
</dbReference>
<evidence type="ECO:0000313" key="7">
    <source>
        <dbReference type="Proteomes" id="UP000190989"/>
    </source>
</evidence>
<evidence type="ECO:0000256" key="2">
    <source>
        <dbReference type="ARBA" id="ARBA00022617"/>
    </source>
</evidence>
<evidence type="ECO:0000313" key="6">
    <source>
        <dbReference type="EMBL" id="SLK02872.1"/>
    </source>
</evidence>
<dbReference type="GO" id="GO:0019825">
    <property type="term" value="F:oxygen binding"/>
    <property type="evidence" value="ECO:0007669"/>
    <property type="project" value="InterPro"/>
</dbReference>
<name>A0A1U6I4D1_9SPHN</name>
<dbReference type="AlphaFoldDB" id="A0A1U6I4D1"/>
<keyword evidence="7" id="KW-1185">Reference proteome</keyword>
<dbReference type="RefSeq" id="WP_079730834.1">
    <property type="nucleotide sequence ID" value="NZ_FVZE01000004.1"/>
</dbReference>
<dbReference type="GO" id="GO:0046872">
    <property type="term" value="F:metal ion binding"/>
    <property type="evidence" value="ECO:0007669"/>
    <property type="project" value="UniProtKB-KW"/>
</dbReference>
<dbReference type="SUPFAM" id="SSF46458">
    <property type="entry name" value="Globin-like"/>
    <property type="match status" value="1"/>
</dbReference>
<evidence type="ECO:0000256" key="4">
    <source>
        <dbReference type="ARBA" id="ARBA00023004"/>
    </source>
</evidence>
<dbReference type="STRING" id="428990.SAMN06295987_104163"/>
<evidence type="ECO:0000256" key="1">
    <source>
        <dbReference type="ARBA" id="ARBA00022448"/>
    </source>
</evidence>
<dbReference type="Proteomes" id="UP000190989">
    <property type="component" value="Unassembled WGS sequence"/>
</dbReference>
<dbReference type="Pfam" id="PF01152">
    <property type="entry name" value="Bac_globin"/>
    <property type="match status" value="1"/>
</dbReference>
<keyword evidence="2 5" id="KW-0349">Heme</keyword>
<evidence type="ECO:0000256" key="3">
    <source>
        <dbReference type="ARBA" id="ARBA00022723"/>
    </source>
</evidence>
<evidence type="ECO:0000256" key="5">
    <source>
        <dbReference type="PIRSR" id="PIRSR601486-1"/>
    </source>
</evidence>
<feature type="binding site" description="distal binding residue" evidence="5">
    <location>
        <position position="47"/>
    </location>
    <ligand>
        <name>heme</name>
        <dbReference type="ChEBI" id="CHEBI:30413"/>
    </ligand>
    <ligandPart>
        <name>Fe</name>
        <dbReference type="ChEBI" id="CHEBI:18248"/>
    </ligandPart>
</feature>
<reference evidence="7" key="1">
    <citation type="submission" date="2017-02" db="EMBL/GenBank/DDBJ databases">
        <authorList>
            <person name="Varghese N."/>
            <person name="Submissions S."/>
        </authorList>
    </citation>
    <scope>NUCLEOTIDE SEQUENCE [LARGE SCALE GENOMIC DNA]</scope>
    <source>
        <strain evidence="7">SM117</strain>
    </source>
</reference>
<accession>A0A1U6I4D1</accession>
<dbReference type="GO" id="GO:0020037">
    <property type="term" value="F:heme binding"/>
    <property type="evidence" value="ECO:0007669"/>
    <property type="project" value="InterPro"/>
</dbReference>